<dbReference type="InterPro" id="IPR036388">
    <property type="entry name" value="WH-like_DNA-bd_sf"/>
</dbReference>
<feature type="domain" description="Cyclic nucleotide-binding" evidence="4">
    <location>
        <begin position="47"/>
        <end position="128"/>
    </location>
</feature>
<feature type="domain" description="HTH crp-type" evidence="5">
    <location>
        <begin position="142"/>
        <end position="215"/>
    </location>
</feature>
<dbReference type="PROSITE" id="PS00042">
    <property type="entry name" value="HTH_CRP_1"/>
    <property type="match status" value="1"/>
</dbReference>
<dbReference type="InterPro" id="IPR012318">
    <property type="entry name" value="HTH_CRP"/>
</dbReference>
<dbReference type="InterPro" id="IPR018335">
    <property type="entry name" value="Tscrpt_reg_HTH_Crp-type_CS"/>
</dbReference>
<dbReference type="Gene3D" id="1.10.10.10">
    <property type="entry name" value="Winged helix-like DNA-binding domain superfamily/Winged helix DNA-binding domain"/>
    <property type="match status" value="1"/>
</dbReference>
<evidence type="ECO:0000256" key="1">
    <source>
        <dbReference type="ARBA" id="ARBA00023015"/>
    </source>
</evidence>
<name>A0A1M5TTA4_9CLOT</name>
<keyword evidence="6" id="KW-0418">Kinase</keyword>
<dbReference type="PROSITE" id="PS50042">
    <property type="entry name" value="CNMP_BINDING_3"/>
    <property type="match status" value="1"/>
</dbReference>
<gene>
    <name evidence="6" type="ORF">SAMN02745196_00711</name>
</gene>
<dbReference type="PANTHER" id="PTHR24567:SF26">
    <property type="entry name" value="REGULATORY PROTEIN YEIL"/>
    <property type="match status" value="1"/>
</dbReference>
<evidence type="ECO:0000313" key="7">
    <source>
        <dbReference type="Proteomes" id="UP000184526"/>
    </source>
</evidence>
<dbReference type="AlphaFoldDB" id="A0A1M5TTA4"/>
<keyword evidence="1" id="KW-0805">Transcription regulation</keyword>
<accession>A0A1M5TTA4</accession>
<sequence length="224" mass="25730">MYKDLFDEKKQMEMRDFFLNIAAPLGKTKTYFKNCEITLPSCPSVCIVTEGKVRVSLYGEKGLDKLLHFLIPGEIFGELNYFENVEHNIIVFAKEDTTISIVSEDILNSLLKEHPDYYKYFIHSISRKYFLSLCHISDILFHSSISKVANTLYRLTCLNSSCDEDKLTIPISLTHQELGTLVGCSRITVTRILNTFKKEGIISSQNKTLIIHDLEKLKAYIEND</sequence>
<dbReference type="Pfam" id="PF00027">
    <property type="entry name" value="cNMP_binding"/>
    <property type="match status" value="1"/>
</dbReference>
<organism evidence="6 7">
    <name type="scientific">Clostridium collagenovorans DSM 3089</name>
    <dbReference type="NCBI Taxonomy" id="1121306"/>
    <lineage>
        <taxon>Bacteria</taxon>
        <taxon>Bacillati</taxon>
        <taxon>Bacillota</taxon>
        <taxon>Clostridia</taxon>
        <taxon>Eubacteriales</taxon>
        <taxon>Clostridiaceae</taxon>
        <taxon>Clostridium</taxon>
    </lineage>
</organism>
<evidence type="ECO:0000259" key="5">
    <source>
        <dbReference type="PROSITE" id="PS51063"/>
    </source>
</evidence>
<dbReference type="SUPFAM" id="SSF46785">
    <property type="entry name" value="Winged helix' DNA-binding domain"/>
    <property type="match status" value="1"/>
</dbReference>
<evidence type="ECO:0000259" key="4">
    <source>
        <dbReference type="PROSITE" id="PS50042"/>
    </source>
</evidence>
<proteinExistence type="predicted"/>
<dbReference type="STRING" id="1121306.SAMN02745196_00711"/>
<evidence type="ECO:0000256" key="3">
    <source>
        <dbReference type="ARBA" id="ARBA00023163"/>
    </source>
</evidence>
<dbReference type="GO" id="GO:0005829">
    <property type="term" value="C:cytosol"/>
    <property type="evidence" value="ECO:0007669"/>
    <property type="project" value="TreeGrafter"/>
</dbReference>
<dbReference type="RefSeq" id="WP_072830099.1">
    <property type="nucleotide sequence ID" value="NZ_FQXP01000003.1"/>
</dbReference>
<protein>
    <submittedName>
        <fullName evidence="6">cAMP-binding domain of CRP or a regulatory subunit of cAMP-dependent protein kinases</fullName>
    </submittedName>
</protein>
<keyword evidence="3" id="KW-0804">Transcription</keyword>
<keyword evidence="7" id="KW-1185">Reference proteome</keyword>
<dbReference type="InterPro" id="IPR050397">
    <property type="entry name" value="Env_Response_Regulators"/>
</dbReference>
<dbReference type="InterPro" id="IPR014710">
    <property type="entry name" value="RmlC-like_jellyroll"/>
</dbReference>
<dbReference type="GO" id="GO:0003700">
    <property type="term" value="F:DNA-binding transcription factor activity"/>
    <property type="evidence" value="ECO:0007669"/>
    <property type="project" value="InterPro"/>
</dbReference>
<dbReference type="PROSITE" id="PS51063">
    <property type="entry name" value="HTH_CRP_2"/>
    <property type="match status" value="1"/>
</dbReference>
<keyword evidence="2" id="KW-0238">DNA-binding</keyword>
<dbReference type="InterPro" id="IPR018490">
    <property type="entry name" value="cNMP-bd_dom_sf"/>
</dbReference>
<dbReference type="CDD" id="cd00092">
    <property type="entry name" value="HTH_CRP"/>
    <property type="match status" value="1"/>
</dbReference>
<evidence type="ECO:0000256" key="2">
    <source>
        <dbReference type="ARBA" id="ARBA00023125"/>
    </source>
</evidence>
<dbReference type="CDD" id="cd00038">
    <property type="entry name" value="CAP_ED"/>
    <property type="match status" value="1"/>
</dbReference>
<dbReference type="GO" id="GO:0016301">
    <property type="term" value="F:kinase activity"/>
    <property type="evidence" value="ECO:0007669"/>
    <property type="project" value="UniProtKB-KW"/>
</dbReference>
<reference evidence="6 7" key="1">
    <citation type="submission" date="2016-11" db="EMBL/GenBank/DDBJ databases">
        <authorList>
            <person name="Jaros S."/>
            <person name="Januszkiewicz K."/>
            <person name="Wedrychowicz H."/>
        </authorList>
    </citation>
    <scope>NUCLEOTIDE SEQUENCE [LARGE SCALE GENOMIC DNA]</scope>
    <source>
        <strain evidence="6 7">DSM 3089</strain>
    </source>
</reference>
<dbReference type="OrthoDB" id="8254501at2"/>
<dbReference type="SMART" id="SM00419">
    <property type="entry name" value="HTH_CRP"/>
    <property type="match status" value="1"/>
</dbReference>
<dbReference type="EMBL" id="FQXP01000003">
    <property type="protein sequence ID" value="SHH54055.1"/>
    <property type="molecule type" value="Genomic_DNA"/>
</dbReference>
<dbReference type="InterPro" id="IPR036390">
    <property type="entry name" value="WH_DNA-bd_sf"/>
</dbReference>
<dbReference type="PRINTS" id="PR00034">
    <property type="entry name" value="HTHCRP"/>
</dbReference>
<evidence type="ECO:0000313" key="6">
    <source>
        <dbReference type="EMBL" id="SHH54055.1"/>
    </source>
</evidence>
<keyword evidence="6" id="KW-0808">Transferase</keyword>
<dbReference type="InterPro" id="IPR000595">
    <property type="entry name" value="cNMP-bd_dom"/>
</dbReference>
<dbReference type="Gene3D" id="2.60.120.10">
    <property type="entry name" value="Jelly Rolls"/>
    <property type="match status" value="1"/>
</dbReference>
<dbReference type="GO" id="GO:0003677">
    <property type="term" value="F:DNA binding"/>
    <property type="evidence" value="ECO:0007669"/>
    <property type="project" value="UniProtKB-KW"/>
</dbReference>
<dbReference type="Pfam" id="PF13545">
    <property type="entry name" value="HTH_Crp_2"/>
    <property type="match status" value="1"/>
</dbReference>
<dbReference type="SUPFAM" id="SSF51206">
    <property type="entry name" value="cAMP-binding domain-like"/>
    <property type="match status" value="1"/>
</dbReference>
<dbReference type="Proteomes" id="UP000184526">
    <property type="component" value="Unassembled WGS sequence"/>
</dbReference>
<dbReference type="PANTHER" id="PTHR24567">
    <property type="entry name" value="CRP FAMILY TRANSCRIPTIONAL REGULATORY PROTEIN"/>
    <property type="match status" value="1"/>
</dbReference>